<feature type="compositionally biased region" description="Basic and acidic residues" evidence="1">
    <location>
        <begin position="353"/>
        <end position="362"/>
    </location>
</feature>
<feature type="region of interest" description="Disordered" evidence="1">
    <location>
        <begin position="345"/>
        <end position="376"/>
    </location>
</feature>
<evidence type="ECO:0000256" key="1">
    <source>
        <dbReference type="SAM" id="MobiDB-lite"/>
    </source>
</evidence>
<evidence type="ECO:0000313" key="3">
    <source>
        <dbReference type="Proteomes" id="UP000216779"/>
    </source>
</evidence>
<accession>A0A257T747</accession>
<proteinExistence type="predicted"/>
<dbReference type="AlphaFoldDB" id="A0A257T747"/>
<dbReference type="Gene3D" id="2.40.420.20">
    <property type="match status" value="1"/>
</dbReference>
<dbReference type="Proteomes" id="UP000216779">
    <property type="component" value="Unassembled WGS sequence"/>
</dbReference>
<comment type="caution">
    <text evidence="2">The sequence shown here is derived from an EMBL/GenBank/DDBJ whole genome shotgun (WGS) entry which is preliminary data.</text>
</comment>
<evidence type="ECO:0000313" key="2">
    <source>
        <dbReference type="EMBL" id="OYV81388.1"/>
    </source>
</evidence>
<name>A0A257T747_9PROT</name>
<organism evidence="2 3">
    <name type="scientific">Acidithiobacillus ferrivorans</name>
    <dbReference type="NCBI Taxonomy" id="160808"/>
    <lineage>
        <taxon>Bacteria</taxon>
        <taxon>Pseudomonadati</taxon>
        <taxon>Pseudomonadota</taxon>
        <taxon>Acidithiobacillia</taxon>
        <taxon>Acidithiobacillales</taxon>
        <taxon>Acidithiobacillaceae</taxon>
        <taxon>Acidithiobacillus</taxon>
    </lineage>
</organism>
<dbReference type="EMBL" id="NCBC01000153">
    <property type="protein sequence ID" value="OYV81388.1"/>
    <property type="molecule type" value="Genomic_DNA"/>
</dbReference>
<protein>
    <submittedName>
        <fullName evidence="2">Uncharacterized protein</fullName>
    </submittedName>
</protein>
<gene>
    <name evidence="2" type="ORF">B7Z70_05725</name>
</gene>
<sequence length="376" mass="40201">MKRNQWNLLAVGIVGASLLAAGLTWFGMRGRLEADERPRAISRELPPTTITAHGLKVVVLGKAPQAQAGIRTQTLVPARYRGGYARAYGLILDPRPLLALRASDATALGELGVARAVATTSQREYERLRLLNRDDQNVSQKTVQAAQGAYQSAQARLAAALAHVANLRQTAITQWGPVLARWALHHATGPLTRLFNGQAVLVLVTLPPGLVVSSMPTVVQVDNGNMPASAATFVSASPQSDPSIQGETYFYLMPARQVRIGMRLAVTIPLDKPTVQGAVIPTSAVLWYADEAWVYLQTGADRFVRYRVSTQAPVPGGWFETNLGPGQRVVTQGAQLLLSQELLAPSASTGRGEGAEGHKDPKGSGSHGADEDQDND</sequence>
<reference evidence="2 3" key="1">
    <citation type="submission" date="2017-03" db="EMBL/GenBank/DDBJ databases">
        <title>Lifting the veil on microbial sulfur biogeochemistry in mining wastewaters.</title>
        <authorList>
            <person name="Kantor R.S."/>
            <person name="Colenbrander Nelson T."/>
            <person name="Marshall S."/>
            <person name="Bennett D."/>
            <person name="Apte S."/>
            <person name="Camacho D."/>
            <person name="Thomas B.C."/>
            <person name="Warren L.A."/>
            <person name="Banfield J.F."/>
        </authorList>
    </citation>
    <scope>NUCLEOTIDE SEQUENCE [LARGE SCALE GENOMIC DNA]</scope>
    <source>
        <strain evidence="2">21-59-9</strain>
    </source>
</reference>